<evidence type="ECO:0000313" key="4">
    <source>
        <dbReference type="Proteomes" id="UP000460416"/>
    </source>
</evidence>
<feature type="signal peptide" evidence="1">
    <location>
        <begin position="1"/>
        <end position="19"/>
    </location>
</feature>
<dbReference type="OrthoDB" id="9809549at2"/>
<comment type="caution">
    <text evidence="3">The sequence shown here is derived from an EMBL/GenBank/DDBJ whole genome shotgun (WGS) entry which is preliminary data.</text>
</comment>
<gene>
    <name evidence="3" type="ORF">FLP08_02140</name>
</gene>
<dbReference type="InterPro" id="IPR029058">
    <property type="entry name" value="AB_hydrolase_fold"/>
</dbReference>
<dbReference type="EMBL" id="VJVW01000001">
    <property type="protein sequence ID" value="MUP41368.1"/>
    <property type="molecule type" value="Genomic_DNA"/>
</dbReference>
<keyword evidence="1" id="KW-0732">Signal</keyword>
<dbReference type="AlphaFoldDB" id="A0A7M3SXN7"/>
<evidence type="ECO:0000313" key="3">
    <source>
        <dbReference type="EMBL" id="MUP41368.1"/>
    </source>
</evidence>
<dbReference type="InterPro" id="IPR053145">
    <property type="entry name" value="AB_hydrolase_Est10"/>
</dbReference>
<evidence type="ECO:0000256" key="1">
    <source>
        <dbReference type="SAM" id="SignalP"/>
    </source>
</evidence>
<reference evidence="3 4" key="1">
    <citation type="submission" date="2019-07" db="EMBL/GenBank/DDBJ databases">
        <title>Gramella aestuarii sp. nov., isolated from a tidal flat, and emended description of Gramella echinicola.</title>
        <authorList>
            <person name="Liu L."/>
        </authorList>
    </citation>
    <scope>NUCLEOTIDE SEQUENCE [LARGE SCALE GENOMIC DNA]</scope>
    <source>
        <strain evidence="3 4">BS12</strain>
    </source>
</reference>
<keyword evidence="4" id="KW-1185">Reference proteome</keyword>
<dbReference type="PANTHER" id="PTHR43265">
    <property type="entry name" value="ESTERASE ESTD"/>
    <property type="match status" value="1"/>
</dbReference>
<dbReference type="InterPro" id="IPR022742">
    <property type="entry name" value="Hydrolase_4"/>
</dbReference>
<feature type="chain" id="PRO_5029556401" evidence="1">
    <location>
        <begin position="20"/>
        <end position="311"/>
    </location>
</feature>
<proteinExistence type="predicted"/>
<protein>
    <submittedName>
        <fullName evidence="3">Alpha/beta hydrolase</fullName>
    </submittedName>
</protein>
<feature type="domain" description="Serine aminopeptidase S33" evidence="2">
    <location>
        <begin position="74"/>
        <end position="271"/>
    </location>
</feature>
<dbReference type="RefSeq" id="WP_156273575.1">
    <property type="nucleotide sequence ID" value="NZ_BAABGI010000002.1"/>
</dbReference>
<dbReference type="PANTHER" id="PTHR43265:SF1">
    <property type="entry name" value="ESTERASE ESTD"/>
    <property type="match status" value="1"/>
</dbReference>
<dbReference type="SUPFAM" id="SSF53474">
    <property type="entry name" value="alpha/beta-Hydrolases"/>
    <property type="match status" value="1"/>
</dbReference>
<keyword evidence="3" id="KW-0378">Hydrolase</keyword>
<evidence type="ECO:0000259" key="2">
    <source>
        <dbReference type="Pfam" id="PF12146"/>
    </source>
</evidence>
<dbReference type="Gene3D" id="3.40.50.1820">
    <property type="entry name" value="alpha/beta hydrolase"/>
    <property type="match status" value="1"/>
</dbReference>
<dbReference type="Pfam" id="PF12146">
    <property type="entry name" value="Hydrolase_4"/>
    <property type="match status" value="1"/>
</dbReference>
<dbReference type="GO" id="GO:0052689">
    <property type="term" value="F:carboxylic ester hydrolase activity"/>
    <property type="evidence" value="ECO:0007669"/>
    <property type="project" value="TreeGrafter"/>
</dbReference>
<sequence>MRNILFAFLILLISQGSFAQEEYMEEDLKIDQFTEGTLTSPTTGEAKSLVIFVQGSGPTDRNGNQALMKNDGMKKIARELAANGIASYRFDKRIFKMNELNIKEEDLRFEDLVNDVEKILNYFEERDTYNELVIAGHSQGSLVGMLAAREKADAYISLAGAAQPIDNVIVEQIDKMAPQLTENARTAFNEIRENGQTTNYSPMLENIFKPSVQPYMQSWMKYDPAEEIEKLDIPVLIINGTSDIQVEVKEAEMLKNAGPDSRLEIVENMNHIFREIKTDDRLVNTKSYNEPNLPLHPQLIPIITDFIKELE</sequence>
<name>A0A7M3SXN7_9FLAO</name>
<organism evidence="3 4">
    <name type="scientific">Christiangramia aestuarii</name>
    <dbReference type="NCBI Taxonomy" id="1028746"/>
    <lineage>
        <taxon>Bacteria</taxon>
        <taxon>Pseudomonadati</taxon>
        <taxon>Bacteroidota</taxon>
        <taxon>Flavobacteriia</taxon>
        <taxon>Flavobacteriales</taxon>
        <taxon>Flavobacteriaceae</taxon>
        <taxon>Christiangramia</taxon>
    </lineage>
</organism>
<accession>A0A7M3SXN7</accession>
<dbReference type="Proteomes" id="UP000460416">
    <property type="component" value="Unassembled WGS sequence"/>
</dbReference>